<sequence length="51" mass="5891">MHLCRCMWRNTDPACTPICQMCMRINQENAPSHNTVPSTFKDLSKKCPDVH</sequence>
<proteinExistence type="predicted"/>
<dbReference type="EMBL" id="CM000145">
    <property type="protein sequence ID" value="EEE68712.1"/>
    <property type="molecule type" value="Genomic_DNA"/>
</dbReference>
<dbReference type="AlphaFoldDB" id="B9G0Z5"/>
<accession>B9G0Z5</accession>
<organism evidence="1">
    <name type="scientific">Oryza sativa subsp. japonica</name>
    <name type="common">Rice</name>
    <dbReference type="NCBI Taxonomy" id="39947"/>
    <lineage>
        <taxon>Eukaryota</taxon>
        <taxon>Viridiplantae</taxon>
        <taxon>Streptophyta</taxon>
        <taxon>Embryophyta</taxon>
        <taxon>Tracheophyta</taxon>
        <taxon>Spermatophyta</taxon>
        <taxon>Magnoliopsida</taxon>
        <taxon>Liliopsida</taxon>
        <taxon>Poales</taxon>
        <taxon>Poaceae</taxon>
        <taxon>BOP clade</taxon>
        <taxon>Oryzoideae</taxon>
        <taxon>Oryzeae</taxon>
        <taxon>Oryzinae</taxon>
        <taxon>Oryza</taxon>
        <taxon>Oryza sativa</taxon>
    </lineage>
</organism>
<dbReference type="Proteomes" id="UP000007752">
    <property type="component" value="Chromosome 8"/>
</dbReference>
<name>B9G0Z5_ORYSJ</name>
<reference evidence="1" key="1">
    <citation type="journal article" date="2005" name="PLoS Biol.">
        <title>The genomes of Oryza sativa: a history of duplications.</title>
        <authorList>
            <person name="Yu J."/>
            <person name="Wang J."/>
            <person name="Lin W."/>
            <person name="Li S."/>
            <person name="Li H."/>
            <person name="Zhou J."/>
            <person name="Ni P."/>
            <person name="Dong W."/>
            <person name="Hu S."/>
            <person name="Zeng C."/>
            <person name="Zhang J."/>
            <person name="Zhang Y."/>
            <person name="Li R."/>
            <person name="Xu Z."/>
            <person name="Li S."/>
            <person name="Li X."/>
            <person name="Zheng H."/>
            <person name="Cong L."/>
            <person name="Lin L."/>
            <person name="Yin J."/>
            <person name="Geng J."/>
            <person name="Li G."/>
            <person name="Shi J."/>
            <person name="Liu J."/>
            <person name="Lv H."/>
            <person name="Li J."/>
            <person name="Wang J."/>
            <person name="Deng Y."/>
            <person name="Ran L."/>
            <person name="Shi X."/>
            <person name="Wang X."/>
            <person name="Wu Q."/>
            <person name="Li C."/>
            <person name="Ren X."/>
            <person name="Wang J."/>
            <person name="Wang X."/>
            <person name="Li D."/>
            <person name="Liu D."/>
            <person name="Zhang X."/>
            <person name="Ji Z."/>
            <person name="Zhao W."/>
            <person name="Sun Y."/>
            <person name="Zhang Z."/>
            <person name="Bao J."/>
            <person name="Han Y."/>
            <person name="Dong L."/>
            <person name="Ji J."/>
            <person name="Chen P."/>
            <person name="Wu S."/>
            <person name="Liu J."/>
            <person name="Xiao Y."/>
            <person name="Bu D."/>
            <person name="Tan J."/>
            <person name="Yang L."/>
            <person name="Ye C."/>
            <person name="Zhang J."/>
            <person name="Xu J."/>
            <person name="Zhou Y."/>
            <person name="Yu Y."/>
            <person name="Zhang B."/>
            <person name="Zhuang S."/>
            <person name="Wei H."/>
            <person name="Liu B."/>
            <person name="Lei M."/>
            <person name="Yu H."/>
            <person name="Li Y."/>
            <person name="Xu H."/>
            <person name="Wei S."/>
            <person name="He X."/>
            <person name="Fang L."/>
            <person name="Zhang Z."/>
            <person name="Zhang Y."/>
            <person name="Huang X."/>
            <person name="Su Z."/>
            <person name="Tong W."/>
            <person name="Li J."/>
            <person name="Tong Z."/>
            <person name="Li S."/>
            <person name="Ye J."/>
            <person name="Wang L."/>
            <person name="Fang L."/>
            <person name="Lei T."/>
            <person name="Chen C."/>
            <person name="Chen H."/>
            <person name="Xu Z."/>
            <person name="Li H."/>
            <person name="Huang H."/>
            <person name="Zhang F."/>
            <person name="Xu H."/>
            <person name="Li N."/>
            <person name="Zhao C."/>
            <person name="Li S."/>
            <person name="Dong L."/>
            <person name="Huang Y."/>
            <person name="Li L."/>
            <person name="Xi Y."/>
            <person name="Qi Q."/>
            <person name="Li W."/>
            <person name="Zhang B."/>
            <person name="Hu W."/>
            <person name="Zhang Y."/>
            <person name="Tian X."/>
            <person name="Jiao Y."/>
            <person name="Liang X."/>
            <person name="Jin J."/>
            <person name="Gao L."/>
            <person name="Zheng W."/>
            <person name="Hao B."/>
            <person name="Liu S."/>
            <person name="Wang W."/>
            <person name="Yuan L."/>
            <person name="Cao M."/>
            <person name="McDermott J."/>
            <person name="Samudrala R."/>
            <person name="Wang J."/>
            <person name="Wong G.K."/>
            <person name="Yang H."/>
        </authorList>
    </citation>
    <scope>NUCLEOTIDE SEQUENCE [LARGE SCALE GENOMIC DNA]</scope>
</reference>
<reference evidence="1" key="2">
    <citation type="submission" date="2008-12" db="EMBL/GenBank/DDBJ databases">
        <title>Improved gene annotation of the rice (Oryza sativa) genomes.</title>
        <authorList>
            <person name="Wang J."/>
            <person name="Li R."/>
            <person name="Fan W."/>
            <person name="Huang Q."/>
            <person name="Zhang J."/>
            <person name="Zhou Y."/>
            <person name="Hu Y."/>
            <person name="Zi S."/>
            <person name="Li J."/>
            <person name="Ni P."/>
            <person name="Zheng H."/>
            <person name="Zhang Y."/>
            <person name="Zhao M."/>
            <person name="Hao Q."/>
            <person name="McDermott J."/>
            <person name="Samudrala R."/>
            <person name="Kristiansen K."/>
            <person name="Wong G.K.-S."/>
        </authorList>
    </citation>
    <scope>NUCLEOTIDE SEQUENCE</scope>
</reference>
<gene>
    <name evidence="1" type="ORF">OsJ_27369</name>
</gene>
<protein>
    <submittedName>
        <fullName evidence="1">Uncharacterized protein</fullName>
    </submittedName>
</protein>
<evidence type="ECO:0000313" key="1">
    <source>
        <dbReference type="EMBL" id="EEE68712.1"/>
    </source>
</evidence>